<evidence type="ECO:0008006" key="3">
    <source>
        <dbReference type="Google" id="ProtNLM"/>
    </source>
</evidence>
<accession>A0ABP5JYS9</accession>
<evidence type="ECO:0000313" key="1">
    <source>
        <dbReference type="EMBL" id="GAA2124682.1"/>
    </source>
</evidence>
<reference evidence="2" key="1">
    <citation type="journal article" date="2019" name="Int. J. Syst. Evol. Microbiol.">
        <title>The Global Catalogue of Microorganisms (GCM) 10K type strain sequencing project: providing services to taxonomists for standard genome sequencing and annotation.</title>
        <authorList>
            <consortium name="The Broad Institute Genomics Platform"/>
            <consortium name="The Broad Institute Genome Sequencing Center for Infectious Disease"/>
            <person name="Wu L."/>
            <person name="Ma J."/>
        </authorList>
    </citation>
    <scope>NUCLEOTIDE SEQUENCE [LARGE SCALE GENOMIC DNA]</scope>
    <source>
        <strain evidence="2">JCM 14559</strain>
    </source>
</reference>
<dbReference type="InterPro" id="IPR029058">
    <property type="entry name" value="AB_hydrolase_fold"/>
</dbReference>
<evidence type="ECO:0000313" key="2">
    <source>
        <dbReference type="Proteomes" id="UP001500897"/>
    </source>
</evidence>
<organism evidence="1 2">
    <name type="scientific">Kitasatospora saccharophila</name>
    <dbReference type="NCBI Taxonomy" id="407973"/>
    <lineage>
        <taxon>Bacteria</taxon>
        <taxon>Bacillati</taxon>
        <taxon>Actinomycetota</taxon>
        <taxon>Actinomycetes</taxon>
        <taxon>Kitasatosporales</taxon>
        <taxon>Streptomycetaceae</taxon>
        <taxon>Kitasatospora</taxon>
    </lineage>
</organism>
<comment type="caution">
    <text evidence="1">The sequence shown here is derived from an EMBL/GenBank/DDBJ whole genome shotgun (WGS) entry which is preliminary data.</text>
</comment>
<name>A0ABP5JYS9_9ACTN</name>
<gene>
    <name evidence="1" type="ORF">GCM10009759_76480</name>
</gene>
<dbReference type="Gene3D" id="3.40.50.1820">
    <property type="entry name" value="alpha/beta hydrolase"/>
    <property type="match status" value="1"/>
</dbReference>
<sequence>MLGLHAGPEQLRVRRLRRRLPQRSMVDIQYSTEYVVHAIDTVYAATGRNVDVIGCSRAGR</sequence>
<keyword evidence="2" id="KW-1185">Reference proteome</keyword>
<dbReference type="Proteomes" id="UP001500897">
    <property type="component" value="Unassembled WGS sequence"/>
</dbReference>
<dbReference type="EMBL" id="BAAANS010000103">
    <property type="protein sequence ID" value="GAA2124682.1"/>
    <property type="molecule type" value="Genomic_DNA"/>
</dbReference>
<proteinExistence type="predicted"/>
<protein>
    <recommendedName>
        <fullName evidence="3">Alpha/beta hydrolase family protein</fullName>
    </recommendedName>
</protein>